<dbReference type="EMBL" id="JXJN01016661">
    <property type="status" value="NOT_ANNOTATED_CDS"/>
    <property type="molecule type" value="Genomic_DNA"/>
</dbReference>
<name>A0A1B0BM41_9MUSC</name>
<keyword evidence="2" id="KW-1185">Reference proteome</keyword>
<dbReference type="AlphaFoldDB" id="A0A1B0BM41"/>
<protein>
    <submittedName>
        <fullName evidence="1">Uncharacterized protein</fullName>
    </submittedName>
</protein>
<evidence type="ECO:0000313" key="2">
    <source>
        <dbReference type="Proteomes" id="UP000092460"/>
    </source>
</evidence>
<accession>A0A1B0BM41</accession>
<organism evidence="1 2">
    <name type="scientific">Glossina palpalis gambiensis</name>
    <dbReference type="NCBI Taxonomy" id="67801"/>
    <lineage>
        <taxon>Eukaryota</taxon>
        <taxon>Metazoa</taxon>
        <taxon>Ecdysozoa</taxon>
        <taxon>Arthropoda</taxon>
        <taxon>Hexapoda</taxon>
        <taxon>Insecta</taxon>
        <taxon>Pterygota</taxon>
        <taxon>Neoptera</taxon>
        <taxon>Endopterygota</taxon>
        <taxon>Diptera</taxon>
        <taxon>Brachycera</taxon>
        <taxon>Muscomorpha</taxon>
        <taxon>Hippoboscoidea</taxon>
        <taxon>Glossinidae</taxon>
        <taxon>Glossina</taxon>
    </lineage>
</organism>
<reference evidence="1" key="2">
    <citation type="submission" date="2020-05" db="UniProtKB">
        <authorList>
            <consortium name="EnsemblMetazoa"/>
        </authorList>
    </citation>
    <scope>IDENTIFICATION</scope>
    <source>
        <strain evidence="1">IAEA</strain>
    </source>
</reference>
<dbReference type="Proteomes" id="UP000092460">
    <property type="component" value="Unassembled WGS sequence"/>
</dbReference>
<dbReference type="EnsemblMetazoa" id="GPPI034411-RA">
    <property type="protein sequence ID" value="GPPI034411-PA"/>
    <property type="gene ID" value="GPPI034411"/>
</dbReference>
<sequence length="275" mass="30734">MHAGNVNLYLHRLNCLTSPYIEPFSDNRNFMIVVKSHIEKIEAKDQAISIVEPKTQTLNNNLTLECQQFQAELMHEKQADSQALLTQMPIMSQAVWQINVLYAGKTSNLQMQTRLLQPLSTEASHEMTGQRKKVYEFMNTAAPMNNKIEFIKDIVANTTLSHVLPSNAQIVESNVNSLGKAGSFCLAALSNAVASLLGVDGRAAITIAFNFLMYSHKPFQLLNTEILCFTDNNGRFRTSQPLKRVENTSSYSFANAFQKNRSQFYLGAAGKTCTN</sequence>
<reference evidence="2" key="1">
    <citation type="submission" date="2015-01" db="EMBL/GenBank/DDBJ databases">
        <authorList>
            <person name="Aksoy S."/>
            <person name="Warren W."/>
            <person name="Wilson R.K."/>
        </authorList>
    </citation>
    <scope>NUCLEOTIDE SEQUENCE [LARGE SCALE GENOMIC DNA]</scope>
    <source>
        <strain evidence="2">IAEA</strain>
    </source>
</reference>
<dbReference type="STRING" id="67801.A0A1B0BM41"/>
<proteinExistence type="predicted"/>
<dbReference type="VEuPathDB" id="VectorBase:GPPI034411"/>
<evidence type="ECO:0000313" key="1">
    <source>
        <dbReference type="EnsemblMetazoa" id="GPPI034411-PA"/>
    </source>
</evidence>